<evidence type="ECO:0000259" key="4">
    <source>
        <dbReference type="PROSITE" id="PS01124"/>
    </source>
</evidence>
<dbReference type="InterPro" id="IPR009057">
    <property type="entry name" value="Homeodomain-like_sf"/>
</dbReference>
<evidence type="ECO:0000313" key="5">
    <source>
        <dbReference type="EMBL" id="MBT1686824.1"/>
    </source>
</evidence>
<dbReference type="SMART" id="SM00342">
    <property type="entry name" value="HTH_ARAC"/>
    <property type="match status" value="1"/>
</dbReference>
<evidence type="ECO:0000313" key="6">
    <source>
        <dbReference type="Proteomes" id="UP001319180"/>
    </source>
</evidence>
<dbReference type="SUPFAM" id="SSF46689">
    <property type="entry name" value="Homeodomain-like"/>
    <property type="match status" value="2"/>
</dbReference>
<gene>
    <name evidence="5" type="ORF">KK078_09660</name>
</gene>
<dbReference type="InterPro" id="IPR050204">
    <property type="entry name" value="AraC_XylS_family_regulators"/>
</dbReference>
<keyword evidence="6" id="KW-1185">Reference proteome</keyword>
<dbReference type="GO" id="GO:0003700">
    <property type="term" value="F:DNA-binding transcription factor activity"/>
    <property type="evidence" value="ECO:0007669"/>
    <property type="project" value="InterPro"/>
</dbReference>
<reference evidence="5 6" key="1">
    <citation type="submission" date="2021-05" db="EMBL/GenBank/DDBJ databases">
        <title>A Polyphasic approach of four new species of the genus Ohtaekwangia: Ohtaekwangia histidinii sp. nov., Ohtaekwangia cretensis sp. nov., Ohtaekwangia indiensis sp. nov., Ohtaekwangia reichenbachii sp. nov. from diverse environment.</title>
        <authorList>
            <person name="Octaviana S."/>
        </authorList>
    </citation>
    <scope>NUCLEOTIDE SEQUENCE [LARGE SCALE GENOMIC DNA]</scope>
    <source>
        <strain evidence="5 6">PWU37</strain>
    </source>
</reference>
<dbReference type="GO" id="GO:0043565">
    <property type="term" value="F:sequence-specific DNA binding"/>
    <property type="evidence" value="ECO:0007669"/>
    <property type="project" value="InterPro"/>
</dbReference>
<keyword evidence="1" id="KW-0805">Transcription regulation</keyword>
<evidence type="ECO:0000256" key="3">
    <source>
        <dbReference type="ARBA" id="ARBA00023163"/>
    </source>
</evidence>
<sequence>MISEEAETKEYKVLPGTNLVIGFQYRGQLVRIQDAAVNPLSTAGITGLHDTPRIFRNAAHTGTVLVYFKEAGAAPFFNMPLHELFDESVSLDNFMLRSELLVFEEQLAEANTDQDRIALTERFLIGRLRDTTPDKLVLAALALIHQHQGNLRITDLAAQLNISQGPLEKRFRQAVGTSPKKFAALVRFRHVLKSYHARQSLTHLAHAAGFYDQAHFIKTFKSFTGETPDTFFTVAN</sequence>
<organism evidence="5 6">
    <name type="scientific">Dawidia soli</name>
    <dbReference type="NCBI Taxonomy" id="2782352"/>
    <lineage>
        <taxon>Bacteria</taxon>
        <taxon>Pseudomonadati</taxon>
        <taxon>Bacteroidota</taxon>
        <taxon>Cytophagia</taxon>
        <taxon>Cytophagales</taxon>
        <taxon>Chryseotaleaceae</taxon>
        <taxon>Dawidia</taxon>
    </lineage>
</organism>
<evidence type="ECO:0000256" key="1">
    <source>
        <dbReference type="ARBA" id="ARBA00023015"/>
    </source>
</evidence>
<proteinExistence type="predicted"/>
<keyword evidence="3" id="KW-0804">Transcription</keyword>
<accession>A0AAP2GCY2</accession>
<dbReference type="InterPro" id="IPR018062">
    <property type="entry name" value="HTH_AraC-typ_CS"/>
</dbReference>
<dbReference type="EMBL" id="JAHESC010000011">
    <property type="protein sequence ID" value="MBT1686824.1"/>
    <property type="molecule type" value="Genomic_DNA"/>
</dbReference>
<dbReference type="InterPro" id="IPR018060">
    <property type="entry name" value="HTH_AraC"/>
</dbReference>
<dbReference type="PROSITE" id="PS01124">
    <property type="entry name" value="HTH_ARAC_FAMILY_2"/>
    <property type="match status" value="1"/>
</dbReference>
<dbReference type="PROSITE" id="PS00041">
    <property type="entry name" value="HTH_ARAC_FAMILY_1"/>
    <property type="match status" value="1"/>
</dbReference>
<dbReference type="AlphaFoldDB" id="A0AAP2GCY2"/>
<dbReference type="PANTHER" id="PTHR46796">
    <property type="entry name" value="HTH-TYPE TRANSCRIPTIONAL ACTIVATOR RHAS-RELATED"/>
    <property type="match status" value="1"/>
</dbReference>
<dbReference type="PANTHER" id="PTHR46796:SF13">
    <property type="entry name" value="HTH-TYPE TRANSCRIPTIONAL ACTIVATOR RHAS"/>
    <property type="match status" value="1"/>
</dbReference>
<name>A0AAP2GCY2_9BACT</name>
<evidence type="ECO:0000256" key="2">
    <source>
        <dbReference type="ARBA" id="ARBA00023125"/>
    </source>
</evidence>
<dbReference type="Gene3D" id="1.10.10.60">
    <property type="entry name" value="Homeodomain-like"/>
    <property type="match status" value="1"/>
</dbReference>
<protein>
    <submittedName>
        <fullName evidence="5">Helix-turn-helix transcriptional regulator</fullName>
    </submittedName>
</protein>
<feature type="domain" description="HTH araC/xylS-type" evidence="4">
    <location>
        <begin position="134"/>
        <end position="234"/>
    </location>
</feature>
<dbReference type="Proteomes" id="UP001319180">
    <property type="component" value="Unassembled WGS sequence"/>
</dbReference>
<comment type="caution">
    <text evidence="5">The sequence shown here is derived from an EMBL/GenBank/DDBJ whole genome shotgun (WGS) entry which is preliminary data.</text>
</comment>
<keyword evidence="2" id="KW-0238">DNA-binding</keyword>
<dbReference type="Pfam" id="PF12833">
    <property type="entry name" value="HTH_18"/>
    <property type="match status" value="1"/>
</dbReference>